<evidence type="ECO:0000313" key="11">
    <source>
        <dbReference type="Proteomes" id="UP001107961"/>
    </source>
</evidence>
<evidence type="ECO:0000259" key="9">
    <source>
        <dbReference type="Pfam" id="PF00749"/>
    </source>
</evidence>
<keyword evidence="5 7" id="KW-0067">ATP-binding</keyword>
<feature type="short sequence motif" description="'HIGH' region" evidence="7">
    <location>
        <begin position="9"/>
        <end position="19"/>
    </location>
</feature>
<feature type="binding site" evidence="7">
    <location>
        <position position="228"/>
    </location>
    <ligand>
        <name>ATP</name>
        <dbReference type="ChEBI" id="CHEBI:30616"/>
    </ligand>
</feature>
<dbReference type="RefSeq" id="WP_097058642.1">
    <property type="nucleotide sequence ID" value="NZ_CBDDTQ010000006.1"/>
</dbReference>
<feature type="binding site" evidence="7">
    <location>
        <position position="186"/>
    </location>
    <ligand>
        <name>L-glutamate</name>
        <dbReference type="ChEBI" id="CHEBI:29985"/>
    </ligand>
</feature>
<dbReference type="EMBL" id="JAJVKT010000030">
    <property type="protein sequence ID" value="MCE7510788.1"/>
    <property type="molecule type" value="Genomic_DNA"/>
</dbReference>
<dbReference type="GO" id="GO:0008270">
    <property type="term" value="F:zinc ion binding"/>
    <property type="evidence" value="ECO:0007669"/>
    <property type="project" value="InterPro"/>
</dbReference>
<keyword evidence="8" id="KW-0648">Protein biosynthesis</keyword>
<feature type="binding site" evidence="7">
    <location>
        <position position="42"/>
    </location>
    <ligand>
        <name>L-glutamate</name>
        <dbReference type="ChEBI" id="CHEBI:29985"/>
    </ligand>
</feature>
<feature type="domain" description="Glutamyl/glutaminyl-tRNA synthetase class Ib catalytic" evidence="9">
    <location>
        <begin position="125"/>
        <end position="228"/>
    </location>
</feature>
<dbReference type="Proteomes" id="UP001107961">
    <property type="component" value="Unassembled WGS sequence"/>
</dbReference>
<keyword evidence="6 7" id="KW-0030">Aminoacyl-tRNA synthetase</keyword>
<keyword evidence="11" id="KW-1185">Reference proteome</keyword>
<dbReference type="GeneID" id="94688314"/>
<feature type="short sequence motif" description="'KMSKS' region" evidence="7">
    <location>
        <begin position="225"/>
        <end position="229"/>
    </location>
</feature>
<evidence type="ECO:0000256" key="4">
    <source>
        <dbReference type="ARBA" id="ARBA00022833"/>
    </source>
</evidence>
<comment type="caution">
    <text evidence="7">Lacks conserved residue(s) required for the propagation of feature annotation.</text>
</comment>
<dbReference type="Gene3D" id="3.40.50.620">
    <property type="entry name" value="HUPs"/>
    <property type="match status" value="1"/>
</dbReference>
<evidence type="ECO:0000256" key="3">
    <source>
        <dbReference type="ARBA" id="ARBA00022741"/>
    </source>
</evidence>
<keyword evidence="4" id="KW-0862">Zinc</keyword>
<dbReference type="InterPro" id="IPR020058">
    <property type="entry name" value="Glu/Gln-tRNA-synth_Ib_cat-dom"/>
</dbReference>
<feature type="binding site" evidence="7">
    <location>
        <position position="168"/>
    </location>
    <ligand>
        <name>L-glutamate</name>
        <dbReference type="ChEBI" id="CHEBI:29985"/>
    </ligand>
</feature>
<sequence>MSYRGRFAPTPSGPLHFGSLVTALASWLDARYHRGEWRVRMDDLDPPREQPGAADTILRQLEAFGLHWDGALLYQSKRGDAYQAALDALMERGQAFYCTLSRQQLKALGNVHPGPSVAQPPGPDRAVRLTVPVAALCFDDRLQGRVCAQLADEEGPFVIRRRDGLFSYQLACALDDRDQGITDVVRGADLLTSTLRQIRVLDCLGATAPRYAHLPVILQPDGRGKISKSVGGAALNPDLKGPLTHAALTCLGLSPPAGLQQAPVTDLLQWARENWTPALLPRGTELPAPALLQGGQV</sequence>
<evidence type="ECO:0000256" key="8">
    <source>
        <dbReference type="RuleBase" id="RU363037"/>
    </source>
</evidence>
<comment type="caution">
    <text evidence="10">The sequence shown here is derived from an EMBL/GenBank/DDBJ whole genome shotgun (WGS) entry which is preliminary data.</text>
</comment>
<dbReference type="Pfam" id="PF00749">
    <property type="entry name" value="tRNA-synt_1c"/>
    <property type="match status" value="2"/>
</dbReference>
<name>A0A9Q3W9N6_9GAMM</name>
<dbReference type="Gene3D" id="3.90.800.10">
    <property type="entry name" value="Glutamyl-tRNA Synthetase, Domain 3"/>
    <property type="match status" value="1"/>
</dbReference>
<protein>
    <recommendedName>
        <fullName evidence="7">Glutamyl-Q tRNA(Asp) synthetase</fullName>
        <shortName evidence="7">Glu-Q-RSs</shortName>
        <ecNumber evidence="7">6.1.1.-</ecNumber>
    </recommendedName>
</protein>
<keyword evidence="3 7" id="KW-0547">Nucleotide-binding</keyword>
<dbReference type="GO" id="GO:0006424">
    <property type="term" value="P:glutamyl-tRNA aminoacylation"/>
    <property type="evidence" value="ECO:0007669"/>
    <property type="project" value="InterPro"/>
</dbReference>
<evidence type="ECO:0000256" key="6">
    <source>
        <dbReference type="ARBA" id="ARBA00023146"/>
    </source>
</evidence>
<keyword evidence="2" id="KW-0479">Metal-binding</keyword>
<dbReference type="PRINTS" id="PR00987">
    <property type="entry name" value="TRNASYNTHGLU"/>
</dbReference>
<evidence type="ECO:0000256" key="2">
    <source>
        <dbReference type="ARBA" id="ARBA00022723"/>
    </source>
</evidence>
<evidence type="ECO:0000313" key="10">
    <source>
        <dbReference type="EMBL" id="MCE7510788.1"/>
    </source>
</evidence>
<evidence type="ECO:0000256" key="5">
    <source>
        <dbReference type="ARBA" id="ARBA00022840"/>
    </source>
</evidence>
<evidence type="ECO:0000256" key="1">
    <source>
        <dbReference type="ARBA" id="ARBA00022598"/>
    </source>
</evidence>
<dbReference type="GO" id="GO:0004818">
    <property type="term" value="F:glutamate-tRNA ligase activity"/>
    <property type="evidence" value="ECO:0007669"/>
    <property type="project" value="TreeGrafter"/>
</dbReference>
<dbReference type="AlphaFoldDB" id="A0A9Q3W9N6"/>
<dbReference type="InterPro" id="IPR022380">
    <property type="entry name" value="Glu-Q_tRNA(Asp)_Synthase"/>
</dbReference>
<dbReference type="PANTHER" id="PTHR43311">
    <property type="entry name" value="GLUTAMATE--TRNA LIGASE"/>
    <property type="match status" value="1"/>
</dbReference>
<dbReference type="InterPro" id="IPR000924">
    <property type="entry name" value="Glu/Gln-tRNA-synth"/>
</dbReference>
<dbReference type="PANTHER" id="PTHR43311:SF1">
    <property type="entry name" value="GLUTAMYL-Q TRNA(ASP) SYNTHETASE"/>
    <property type="match status" value="1"/>
</dbReference>
<dbReference type="InterPro" id="IPR049940">
    <property type="entry name" value="GluQ/Sye"/>
</dbReference>
<dbReference type="InterPro" id="IPR014729">
    <property type="entry name" value="Rossmann-like_a/b/a_fold"/>
</dbReference>
<feature type="binding site" evidence="7">
    <location>
        <begin position="6"/>
        <end position="10"/>
    </location>
    <ligand>
        <name>L-glutamate</name>
        <dbReference type="ChEBI" id="CHEBI:29985"/>
    </ligand>
</feature>
<evidence type="ECO:0000256" key="7">
    <source>
        <dbReference type="HAMAP-Rule" id="MF_01428"/>
    </source>
</evidence>
<comment type="similarity">
    <text evidence="7">Belongs to the class-I aminoacyl-tRNA synthetase family. GluQ subfamily.</text>
</comment>
<dbReference type="EC" id="6.1.1.-" evidence="7"/>
<dbReference type="GO" id="GO:0006400">
    <property type="term" value="P:tRNA modification"/>
    <property type="evidence" value="ECO:0007669"/>
    <property type="project" value="InterPro"/>
</dbReference>
<dbReference type="GO" id="GO:0005524">
    <property type="term" value="F:ATP binding"/>
    <property type="evidence" value="ECO:0007669"/>
    <property type="project" value="UniProtKB-KW"/>
</dbReference>
<gene>
    <name evidence="10" type="primary">gluQRS</name>
    <name evidence="7" type="synonym">gluQ</name>
    <name evidence="10" type="ORF">LZG35_19290</name>
</gene>
<accession>A0A9Q3W9N6</accession>
<dbReference type="GO" id="GO:0005829">
    <property type="term" value="C:cytosol"/>
    <property type="evidence" value="ECO:0007669"/>
    <property type="project" value="TreeGrafter"/>
</dbReference>
<proteinExistence type="inferred from homology"/>
<dbReference type="NCBIfam" id="TIGR03838">
    <property type="entry name" value="queuosine_YadB"/>
    <property type="match status" value="1"/>
</dbReference>
<dbReference type="NCBIfam" id="NF004314">
    <property type="entry name" value="PRK05710.1-3"/>
    <property type="match status" value="1"/>
</dbReference>
<dbReference type="HAMAP" id="MF_01428">
    <property type="entry name" value="Glu_Q_tRNA_synth"/>
    <property type="match status" value="1"/>
</dbReference>
<comment type="function">
    <text evidence="7">Catalyzes the tRNA-independent activation of glutamate in presence of ATP and the subsequent transfer of glutamate onto a tRNA(Asp). Glutamate is transferred on the 2-amino-5-(4,5-dihydroxy-2-cyclopenten-1-yl) moiety of the queuosine in the wobble position of the QUC anticodon.</text>
</comment>
<reference evidence="10" key="1">
    <citation type="submission" date="2022-01" db="EMBL/GenBank/DDBJ databases">
        <authorList>
            <person name="Karlyshev A.V."/>
            <person name="Jaspars M."/>
        </authorList>
    </citation>
    <scope>NUCLEOTIDE SEQUENCE</scope>
    <source>
        <strain evidence="10">AGSA3-2</strain>
    </source>
</reference>
<feature type="domain" description="Glutamyl/glutaminyl-tRNA synthetase class Ib catalytic" evidence="9">
    <location>
        <begin position="4"/>
        <end position="108"/>
    </location>
</feature>
<keyword evidence="1 7" id="KW-0436">Ligase</keyword>
<dbReference type="SUPFAM" id="SSF52374">
    <property type="entry name" value="Nucleotidylyl transferase"/>
    <property type="match status" value="1"/>
</dbReference>
<organism evidence="10 11">
    <name type="scientific">Alloalcanivorax xenomutans</name>
    <dbReference type="NCBI Taxonomy" id="1094342"/>
    <lineage>
        <taxon>Bacteria</taxon>
        <taxon>Pseudomonadati</taxon>
        <taxon>Pseudomonadota</taxon>
        <taxon>Gammaproteobacteria</taxon>
        <taxon>Oceanospirillales</taxon>
        <taxon>Alcanivoracaceae</taxon>
        <taxon>Alloalcanivorax</taxon>
    </lineage>
</organism>